<accession>A0A0C3BRF6</accession>
<dbReference type="HOGENOM" id="CLU_2948068_0_0_1"/>
<keyword evidence="2" id="KW-1185">Reference proteome</keyword>
<sequence>RTTPYHALFTRNYDGNSSTCAWCCSANELLDATRDPPSPVDLRWMPAMGKRRLVPYVRFP</sequence>
<reference evidence="1 2" key="1">
    <citation type="submission" date="2014-04" db="EMBL/GenBank/DDBJ databases">
        <authorList>
            <consortium name="DOE Joint Genome Institute"/>
            <person name="Kuo A."/>
            <person name="Gay G."/>
            <person name="Dore J."/>
            <person name="Kohler A."/>
            <person name="Nagy L.G."/>
            <person name="Floudas D."/>
            <person name="Copeland A."/>
            <person name="Barry K.W."/>
            <person name="Cichocki N."/>
            <person name="Veneault-Fourrey C."/>
            <person name="LaButti K."/>
            <person name="Lindquist E.A."/>
            <person name="Lipzen A."/>
            <person name="Lundell T."/>
            <person name="Morin E."/>
            <person name="Murat C."/>
            <person name="Sun H."/>
            <person name="Tunlid A."/>
            <person name="Henrissat B."/>
            <person name="Grigoriev I.V."/>
            <person name="Hibbett D.S."/>
            <person name="Martin F."/>
            <person name="Nordberg H.P."/>
            <person name="Cantor M.N."/>
            <person name="Hua S.X."/>
        </authorList>
    </citation>
    <scope>NUCLEOTIDE SEQUENCE [LARGE SCALE GENOMIC DNA]</scope>
    <source>
        <strain evidence="2">h7</strain>
    </source>
</reference>
<dbReference type="AlphaFoldDB" id="A0A0C3BRF6"/>
<gene>
    <name evidence="1" type="ORF">M413DRAFT_447203</name>
</gene>
<dbReference type="EMBL" id="KN831786">
    <property type="protein sequence ID" value="KIM39255.1"/>
    <property type="molecule type" value="Genomic_DNA"/>
</dbReference>
<evidence type="ECO:0000313" key="2">
    <source>
        <dbReference type="Proteomes" id="UP000053424"/>
    </source>
</evidence>
<reference evidence="2" key="2">
    <citation type="submission" date="2015-01" db="EMBL/GenBank/DDBJ databases">
        <title>Evolutionary Origins and Diversification of the Mycorrhizal Mutualists.</title>
        <authorList>
            <consortium name="DOE Joint Genome Institute"/>
            <consortium name="Mycorrhizal Genomics Consortium"/>
            <person name="Kohler A."/>
            <person name="Kuo A."/>
            <person name="Nagy L.G."/>
            <person name="Floudas D."/>
            <person name="Copeland A."/>
            <person name="Barry K.W."/>
            <person name="Cichocki N."/>
            <person name="Veneault-Fourrey C."/>
            <person name="LaButti K."/>
            <person name="Lindquist E.A."/>
            <person name="Lipzen A."/>
            <person name="Lundell T."/>
            <person name="Morin E."/>
            <person name="Murat C."/>
            <person name="Riley R."/>
            <person name="Ohm R."/>
            <person name="Sun H."/>
            <person name="Tunlid A."/>
            <person name="Henrissat B."/>
            <person name="Grigoriev I.V."/>
            <person name="Hibbett D.S."/>
            <person name="Martin F."/>
        </authorList>
    </citation>
    <scope>NUCLEOTIDE SEQUENCE [LARGE SCALE GENOMIC DNA]</scope>
    <source>
        <strain evidence="2">h7</strain>
    </source>
</reference>
<organism evidence="1 2">
    <name type="scientific">Hebeloma cylindrosporum</name>
    <dbReference type="NCBI Taxonomy" id="76867"/>
    <lineage>
        <taxon>Eukaryota</taxon>
        <taxon>Fungi</taxon>
        <taxon>Dikarya</taxon>
        <taxon>Basidiomycota</taxon>
        <taxon>Agaricomycotina</taxon>
        <taxon>Agaricomycetes</taxon>
        <taxon>Agaricomycetidae</taxon>
        <taxon>Agaricales</taxon>
        <taxon>Agaricineae</taxon>
        <taxon>Hymenogastraceae</taxon>
        <taxon>Hebeloma</taxon>
    </lineage>
</organism>
<dbReference type="Proteomes" id="UP000053424">
    <property type="component" value="Unassembled WGS sequence"/>
</dbReference>
<name>A0A0C3BRF6_HEBCY</name>
<proteinExistence type="predicted"/>
<feature type="non-terminal residue" evidence="1">
    <location>
        <position position="1"/>
    </location>
</feature>
<evidence type="ECO:0000313" key="1">
    <source>
        <dbReference type="EMBL" id="KIM39255.1"/>
    </source>
</evidence>
<protein>
    <submittedName>
        <fullName evidence="1">Uncharacterized protein</fullName>
    </submittedName>
</protein>